<protein>
    <submittedName>
        <fullName evidence="2">17991_t:CDS:1</fullName>
    </submittedName>
</protein>
<sequence length="110" mass="12352">METLLTKSNNSTKKNQLSTTHERFVIPTDKDLQNIQAYSRVTNTDDSTKTWMNLFNAYRNAANLTESLESLDDTALQNQLCQFFCGVRKSGKKEYAPSSLHVGFAAIARG</sequence>
<feature type="region of interest" description="Disordered" evidence="1">
    <location>
        <begin position="1"/>
        <end position="21"/>
    </location>
</feature>
<reference evidence="2" key="1">
    <citation type="submission" date="2022-08" db="EMBL/GenBank/DDBJ databases">
        <authorList>
            <person name="Kallberg Y."/>
            <person name="Tangrot J."/>
            <person name="Rosling A."/>
        </authorList>
    </citation>
    <scope>NUCLEOTIDE SEQUENCE</scope>
    <source>
        <strain evidence="2">Wild A</strain>
    </source>
</reference>
<gene>
    <name evidence="2" type="ORF">FWILDA_LOCUS6629</name>
</gene>
<feature type="non-terminal residue" evidence="2">
    <location>
        <position position="1"/>
    </location>
</feature>
<keyword evidence="3" id="KW-1185">Reference proteome</keyword>
<dbReference type="AlphaFoldDB" id="A0A9W4SM59"/>
<evidence type="ECO:0000256" key="1">
    <source>
        <dbReference type="SAM" id="MobiDB-lite"/>
    </source>
</evidence>
<organism evidence="2 3">
    <name type="scientific">Funneliformis geosporum</name>
    <dbReference type="NCBI Taxonomy" id="1117311"/>
    <lineage>
        <taxon>Eukaryota</taxon>
        <taxon>Fungi</taxon>
        <taxon>Fungi incertae sedis</taxon>
        <taxon>Mucoromycota</taxon>
        <taxon>Glomeromycotina</taxon>
        <taxon>Glomeromycetes</taxon>
        <taxon>Glomerales</taxon>
        <taxon>Glomeraceae</taxon>
        <taxon>Funneliformis</taxon>
    </lineage>
</organism>
<feature type="compositionally biased region" description="Polar residues" evidence="1">
    <location>
        <begin position="1"/>
        <end position="19"/>
    </location>
</feature>
<accession>A0A9W4SM59</accession>
<proteinExistence type="predicted"/>
<dbReference type="OrthoDB" id="2461578at2759"/>
<evidence type="ECO:0000313" key="2">
    <source>
        <dbReference type="EMBL" id="CAI2174510.1"/>
    </source>
</evidence>
<comment type="caution">
    <text evidence="2">The sequence shown here is derived from an EMBL/GenBank/DDBJ whole genome shotgun (WGS) entry which is preliminary data.</text>
</comment>
<name>A0A9W4SM59_9GLOM</name>
<dbReference type="Proteomes" id="UP001153678">
    <property type="component" value="Unassembled WGS sequence"/>
</dbReference>
<dbReference type="EMBL" id="CAMKVN010001219">
    <property type="protein sequence ID" value="CAI2174510.1"/>
    <property type="molecule type" value="Genomic_DNA"/>
</dbReference>
<evidence type="ECO:0000313" key="3">
    <source>
        <dbReference type="Proteomes" id="UP001153678"/>
    </source>
</evidence>